<dbReference type="InterPro" id="IPR002364">
    <property type="entry name" value="Quin_OxRdtase/zeta-crystal_CS"/>
</dbReference>
<dbReference type="InterPro" id="IPR011032">
    <property type="entry name" value="GroES-like_sf"/>
</dbReference>
<dbReference type="Pfam" id="PF08240">
    <property type="entry name" value="ADH_N"/>
    <property type="match status" value="1"/>
</dbReference>
<dbReference type="PROSITE" id="PS01162">
    <property type="entry name" value="QOR_ZETA_CRYSTAL"/>
    <property type="match status" value="1"/>
</dbReference>
<name>A0A383VMJ7_TETOB</name>
<evidence type="ECO:0000313" key="4">
    <source>
        <dbReference type="Proteomes" id="UP000256970"/>
    </source>
</evidence>
<protein>
    <recommendedName>
        <fullName evidence="2">Enoyl reductase (ER) domain-containing protein</fullName>
    </recommendedName>
</protein>
<dbReference type="Proteomes" id="UP000256970">
    <property type="component" value="Unassembled WGS sequence"/>
</dbReference>
<evidence type="ECO:0000256" key="1">
    <source>
        <dbReference type="SAM" id="MobiDB-lite"/>
    </source>
</evidence>
<dbReference type="Pfam" id="PF00107">
    <property type="entry name" value="ADH_zinc_N"/>
    <property type="match status" value="1"/>
</dbReference>
<dbReference type="InterPro" id="IPR036291">
    <property type="entry name" value="NAD(P)-bd_dom_sf"/>
</dbReference>
<accession>A0A383VMJ7</accession>
<keyword evidence="4" id="KW-1185">Reference proteome</keyword>
<dbReference type="GO" id="GO:0008270">
    <property type="term" value="F:zinc ion binding"/>
    <property type="evidence" value="ECO:0007669"/>
    <property type="project" value="InterPro"/>
</dbReference>
<dbReference type="STRING" id="3088.A0A383VMJ7"/>
<feature type="region of interest" description="Disordered" evidence="1">
    <location>
        <begin position="326"/>
        <end position="352"/>
    </location>
</feature>
<dbReference type="Gene3D" id="3.40.50.720">
    <property type="entry name" value="NAD(P)-binding Rossmann-like Domain"/>
    <property type="match status" value="1"/>
</dbReference>
<dbReference type="SUPFAM" id="SSF51735">
    <property type="entry name" value="NAD(P)-binding Rossmann-fold domains"/>
    <property type="match status" value="1"/>
</dbReference>
<feature type="domain" description="Enoyl reductase (ER)" evidence="2">
    <location>
        <begin position="17"/>
        <end position="327"/>
    </location>
</feature>
<evidence type="ECO:0000259" key="2">
    <source>
        <dbReference type="SMART" id="SM00829"/>
    </source>
</evidence>
<dbReference type="GO" id="GO:0016491">
    <property type="term" value="F:oxidoreductase activity"/>
    <property type="evidence" value="ECO:0007669"/>
    <property type="project" value="InterPro"/>
</dbReference>
<dbReference type="PANTHER" id="PTHR43677">
    <property type="entry name" value="SHORT-CHAIN DEHYDROGENASE/REDUCTASE"/>
    <property type="match status" value="1"/>
</dbReference>
<dbReference type="EMBL" id="FNXT01000687">
    <property type="protein sequence ID" value="SZX66120.1"/>
    <property type="molecule type" value="Genomic_DNA"/>
</dbReference>
<gene>
    <name evidence="3" type="ORF">BQ4739_LOCUS6560</name>
</gene>
<dbReference type="CDD" id="cd08241">
    <property type="entry name" value="QOR1"/>
    <property type="match status" value="1"/>
</dbReference>
<dbReference type="PANTHER" id="PTHR43677:SF4">
    <property type="entry name" value="QUINONE OXIDOREDUCTASE-LIKE PROTEIN 2"/>
    <property type="match status" value="1"/>
</dbReference>
<organism evidence="3 4">
    <name type="scientific">Tetradesmus obliquus</name>
    <name type="common">Green alga</name>
    <name type="synonym">Acutodesmus obliquus</name>
    <dbReference type="NCBI Taxonomy" id="3088"/>
    <lineage>
        <taxon>Eukaryota</taxon>
        <taxon>Viridiplantae</taxon>
        <taxon>Chlorophyta</taxon>
        <taxon>core chlorophytes</taxon>
        <taxon>Chlorophyceae</taxon>
        <taxon>CS clade</taxon>
        <taxon>Sphaeropleales</taxon>
        <taxon>Scenedesmaceae</taxon>
        <taxon>Tetradesmus</taxon>
    </lineage>
</organism>
<dbReference type="AlphaFoldDB" id="A0A383VMJ7"/>
<evidence type="ECO:0000313" key="3">
    <source>
        <dbReference type="EMBL" id="SZX66120.1"/>
    </source>
</evidence>
<dbReference type="InterPro" id="IPR020843">
    <property type="entry name" value="ER"/>
</dbReference>
<sequence>MRAIVCEQVGDPTLPLGSGVLRLKQDQPAPQIQPGCIRVRVTAASLNFPDALQVKGQYQVKPKLPFIPGSEVSGIVCQLGAGVKGFKPGDLVCAVTQGGAFAEEVVVPAAAAWHIPAGVDAAEAAGVPIVYGTADLALRHRARLQAGQTVLVLGASGGVGTAAVQISKLLGARVVAVTSGADKAAYLAQLGADAVVDTAAPAAAGQRLHKLVAAAAPKGVHVVFDPVGGQALFESLKCVAWGAQYLVIGFAAGDIPKVPANLLLVKNTTMHGIFWGSYMMKDYKVLADGLRQVLQWAGEGRLTLQVSHRFRLDQLPEAMAALLGRQQQQQQQQQQPPQQQQKGQQQQQQQQKRQAWGGGASLALFLASTQAAKVYSGSSVAPVAALMSAWAVFGQHLQQ</sequence>
<dbReference type="InterPro" id="IPR013149">
    <property type="entry name" value="ADH-like_C"/>
</dbReference>
<dbReference type="InterPro" id="IPR013154">
    <property type="entry name" value="ADH-like_N"/>
</dbReference>
<dbReference type="InterPro" id="IPR051397">
    <property type="entry name" value="Zn-ADH-like_protein"/>
</dbReference>
<proteinExistence type="predicted"/>
<dbReference type="SUPFAM" id="SSF50129">
    <property type="entry name" value="GroES-like"/>
    <property type="match status" value="1"/>
</dbReference>
<dbReference type="Gene3D" id="3.90.180.10">
    <property type="entry name" value="Medium-chain alcohol dehydrogenases, catalytic domain"/>
    <property type="match status" value="1"/>
</dbReference>
<reference evidence="3 4" key="1">
    <citation type="submission" date="2016-10" db="EMBL/GenBank/DDBJ databases">
        <authorList>
            <person name="Cai Z."/>
        </authorList>
    </citation>
    <scope>NUCLEOTIDE SEQUENCE [LARGE SCALE GENOMIC DNA]</scope>
</reference>
<dbReference type="SMART" id="SM00829">
    <property type="entry name" value="PKS_ER"/>
    <property type="match status" value="1"/>
</dbReference>